<evidence type="ECO:0000313" key="5">
    <source>
        <dbReference type="EMBL" id="MST49548.1"/>
    </source>
</evidence>
<dbReference type="Pfam" id="PF07992">
    <property type="entry name" value="Pyr_redox_2"/>
    <property type="match status" value="1"/>
</dbReference>
<dbReference type="InterPro" id="IPR050097">
    <property type="entry name" value="Ferredoxin-NADP_redctase_2"/>
</dbReference>
<dbReference type="Proteomes" id="UP000442535">
    <property type="component" value="Unassembled WGS sequence"/>
</dbReference>
<dbReference type="GO" id="GO:0004791">
    <property type="term" value="F:thioredoxin-disulfide reductase (NADPH) activity"/>
    <property type="evidence" value="ECO:0007669"/>
    <property type="project" value="UniProtKB-EC"/>
</dbReference>
<dbReference type="InterPro" id="IPR036188">
    <property type="entry name" value="FAD/NAD-bd_sf"/>
</dbReference>
<comment type="catalytic activity">
    <reaction evidence="3">
        <text>[thioredoxin]-dithiol + NADP(+) = [thioredoxin]-disulfide + NADPH + H(+)</text>
        <dbReference type="Rhea" id="RHEA:20345"/>
        <dbReference type="Rhea" id="RHEA-COMP:10698"/>
        <dbReference type="Rhea" id="RHEA-COMP:10700"/>
        <dbReference type="ChEBI" id="CHEBI:15378"/>
        <dbReference type="ChEBI" id="CHEBI:29950"/>
        <dbReference type="ChEBI" id="CHEBI:50058"/>
        <dbReference type="ChEBI" id="CHEBI:57783"/>
        <dbReference type="ChEBI" id="CHEBI:58349"/>
        <dbReference type="EC" id="1.8.1.9"/>
    </reaction>
</comment>
<comment type="caution">
    <text evidence="5">The sequence shown here is derived from an EMBL/GenBank/DDBJ whole genome shotgun (WGS) entry which is preliminary data.</text>
</comment>
<organism evidence="5 6">
    <name type="scientific">Mobiluncus porci</name>
    <dbReference type="NCBI Taxonomy" id="2652278"/>
    <lineage>
        <taxon>Bacteria</taxon>
        <taxon>Bacillati</taxon>
        <taxon>Actinomycetota</taxon>
        <taxon>Actinomycetes</taxon>
        <taxon>Actinomycetales</taxon>
        <taxon>Actinomycetaceae</taxon>
        <taxon>Mobiluncus</taxon>
    </lineage>
</organism>
<reference evidence="5 6" key="1">
    <citation type="submission" date="2019-08" db="EMBL/GenBank/DDBJ databases">
        <title>In-depth cultivation of the pig gut microbiome towards novel bacterial diversity and tailored functional studies.</title>
        <authorList>
            <person name="Wylensek D."/>
            <person name="Hitch T.C.A."/>
            <person name="Clavel T."/>
        </authorList>
    </citation>
    <scope>NUCLEOTIDE SEQUENCE [LARGE SCALE GENOMIC DNA]</scope>
    <source>
        <strain evidence="5 6">RF-GAM-744-WT-7</strain>
    </source>
</reference>
<evidence type="ECO:0000313" key="6">
    <source>
        <dbReference type="Proteomes" id="UP000442535"/>
    </source>
</evidence>
<dbReference type="PRINTS" id="PR00368">
    <property type="entry name" value="FADPNR"/>
</dbReference>
<dbReference type="PANTHER" id="PTHR48105">
    <property type="entry name" value="THIOREDOXIN REDUCTASE 1-RELATED-RELATED"/>
    <property type="match status" value="1"/>
</dbReference>
<dbReference type="SUPFAM" id="SSF51905">
    <property type="entry name" value="FAD/NAD(P)-binding domain"/>
    <property type="match status" value="1"/>
</dbReference>
<dbReference type="EMBL" id="VUMY01000007">
    <property type="protein sequence ID" value="MST49548.1"/>
    <property type="molecule type" value="Genomic_DNA"/>
</dbReference>
<name>A0A7K0K2A5_9ACTO</name>
<keyword evidence="2" id="KW-0560">Oxidoreductase</keyword>
<dbReference type="PRINTS" id="PR00469">
    <property type="entry name" value="PNDRDTASEII"/>
</dbReference>
<proteinExistence type="predicted"/>
<dbReference type="RefSeq" id="WP_154544355.1">
    <property type="nucleotide sequence ID" value="NZ_VUMY01000007.1"/>
</dbReference>
<dbReference type="AlphaFoldDB" id="A0A7K0K2A5"/>
<feature type="domain" description="FAD/NAD(P)-binding" evidence="4">
    <location>
        <begin position="7"/>
        <end position="299"/>
    </location>
</feature>
<protein>
    <submittedName>
        <fullName evidence="5">Pyridine nucleotide-disulfide oxidoreductase</fullName>
    </submittedName>
</protein>
<evidence type="ECO:0000256" key="3">
    <source>
        <dbReference type="ARBA" id="ARBA00048132"/>
    </source>
</evidence>
<dbReference type="Gene3D" id="3.50.50.60">
    <property type="entry name" value="FAD/NAD(P)-binding domain"/>
    <property type="match status" value="2"/>
</dbReference>
<dbReference type="InterPro" id="IPR023753">
    <property type="entry name" value="FAD/NAD-binding_dom"/>
</dbReference>
<keyword evidence="1" id="KW-0285">Flavoprotein</keyword>
<evidence type="ECO:0000259" key="4">
    <source>
        <dbReference type="Pfam" id="PF07992"/>
    </source>
</evidence>
<evidence type="ECO:0000256" key="2">
    <source>
        <dbReference type="ARBA" id="ARBA00023002"/>
    </source>
</evidence>
<gene>
    <name evidence="5" type="ORF">FYJ63_04775</name>
</gene>
<keyword evidence="6" id="KW-1185">Reference proteome</keyword>
<sequence length="404" mass="43232">MSDEVYDLGIIGGGFGGMTAAIYAGRAHLKTVLVEKGAWGGQINDSIMVENYPGLPSLPGRDLTAHVKAHAEQYRDDVKMVTGRVETLSVNPDGIKVIHTKRKGDFLCRAVIISTGCKPRVLGIPGEEEYSGNGVSYCATCDGEFYTDKTVAVLGAGNSAISNALLLTHYAKEVICVVMNNPGKLDCNEAEGREAQSDPKMTFIWNSTISAIRGDDTVNGITVKNVLTGEETEMGVDGVFSFVGMVPQTEFLNDSGVNMDKRGYIPVKRNMSTNVPGIYAVGDCTDTLVRQAITAAADGCVAEVQAENYLKETATVDAILGSGKPEAILFYSPYDNAAVAKLHQTEEAASAKGYHFNVIDITRQHLLRDQLGITDSIAVALYGADGKLETTLPLTGEDFLETLK</sequence>
<accession>A0A7K0K2A5</accession>
<evidence type="ECO:0000256" key="1">
    <source>
        <dbReference type="ARBA" id="ARBA00022630"/>
    </source>
</evidence>